<feature type="transmembrane region" description="Helical" evidence="1">
    <location>
        <begin position="12"/>
        <end position="33"/>
    </location>
</feature>
<dbReference type="GeneID" id="120267567"/>
<reference evidence="3" key="1">
    <citation type="submission" date="2025-08" db="UniProtKB">
        <authorList>
            <consortium name="RefSeq"/>
        </authorList>
    </citation>
    <scope>IDENTIFICATION</scope>
</reference>
<keyword evidence="1" id="KW-0812">Transmembrane</keyword>
<dbReference type="RefSeq" id="XP_039131180.1">
    <property type="nucleotide sequence ID" value="XM_039275246.1"/>
</dbReference>
<evidence type="ECO:0000313" key="3">
    <source>
        <dbReference type="RefSeq" id="XP_039131180.1"/>
    </source>
</evidence>
<keyword evidence="1" id="KW-0472">Membrane</keyword>
<protein>
    <submittedName>
        <fullName evidence="3">Uncharacterized protein LOC120267567</fullName>
    </submittedName>
</protein>
<dbReference type="PANTHER" id="PTHR34125">
    <property type="entry name" value="OS01G0762900 PROTEIN"/>
    <property type="match status" value="1"/>
</dbReference>
<organism evidence="2 3">
    <name type="scientific">Dioscorea cayennensis subsp. rotundata</name>
    <name type="common">White Guinea yam</name>
    <name type="synonym">Dioscorea rotundata</name>
    <dbReference type="NCBI Taxonomy" id="55577"/>
    <lineage>
        <taxon>Eukaryota</taxon>
        <taxon>Viridiplantae</taxon>
        <taxon>Streptophyta</taxon>
        <taxon>Embryophyta</taxon>
        <taxon>Tracheophyta</taxon>
        <taxon>Spermatophyta</taxon>
        <taxon>Magnoliopsida</taxon>
        <taxon>Liliopsida</taxon>
        <taxon>Dioscoreales</taxon>
        <taxon>Dioscoreaceae</taxon>
        <taxon>Dioscorea</taxon>
    </lineage>
</organism>
<keyword evidence="1" id="KW-1133">Transmembrane helix</keyword>
<accession>A0AB40BWH1</accession>
<evidence type="ECO:0000313" key="2">
    <source>
        <dbReference type="Proteomes" id="UP001515500"/>
    </source>
</evidence>
<proteinExistence type="predicted"/>
<sequence>MAIQDRLLQFRLHIAATAAGIAVISLLIHGPTLSTVFSFFWPLLLSTACFLTLVAFLLRFSPTSNGDSSGSITGEELMDYVAGHREDHTGELANDGEESRPKSQ</sequence>
<dbReference type="Proteomes" id="UP001515500">
    <property type="component" value="Chromosome 8"/>
</dbReference>
<evidence type="ECO:0000256" key="1">
    <source>
        <dbReference type="SAM" id="Phobius"/>
    </source>
</evidence>
<feature type="transmembrane region" description="Helical" evidence="1">
    <location>
        <begin position="39"/>
        <end position="58"/>
    </location>
</feature>
<dbReference type="PANTHER" id="PTHR34125:SF7">
    <property type="entry name" value="TRANSMEMBRANE PROTEIN"/>
    <property type="match status" value="1"/>
</dbReference>
<dbReference type="AlphaFoldDB" id="A0AB40BWH1"/>
<keyword evidence="2" id="KW-1185">Reference proteome</keyword>
<gene>
    <name evidence="3" type="primary">LOC120267567</name>
</gene>
<name>A0AB40BWH1_DIOCR</name>